<keyword evidence="1" id="KW-0472">Membrane</keyword>
<keyword evidence="3" id="KW-1185">Reference proteome</keyword>
<dbReference type="Proteomes" id="UP001200145">
    <property type="component" value="Unassembled WGS sequence"/>
</dbReference>
<feature type="transmembrane region" description="Helical" evidence="1">
    <location>
        <begin position="6"/>
        <end position="26"/>
    </location>
</feature>
<name>A0ABS9BHZ2_9BACT</name>
<dbReference type="EMBL" id="JAKEVY010000002">
    <property type="protein sequence ID" value="MCF1714653.1"/>
    <property type="molecule type" value="Genomic_DNA"/>
</dbReference>
<keyword evidence="1" id="KW-0812">Transmembrane</keyword>
<organism evidence="2 3">
    <name type="scientific">Flavihumibacter fluminis</name>
    <dbReference type="NCBI Taxonomy" id="2909236"/>
    <lineage>
        <taxon>Bacteria</taxon>
        <taxon>Pseudomonadati</taxon>
        <taxon>Bacteroidota</taxon>
        <taxon>Chitinophagia</taxon>
        <taxon>Chitinophagales</taxon>
        <taxon>Chitinophagaceae</taxon>
        <taxon>Flavihumibacter</taxon>
    </lineage>
</organism>
<sequence length="99" mass="11349">MSGFNFRIFFIASAIIAFLTFVTLWAEAARDEGMGGDGVVGSFLANLFYVFRFPTHTFFFAFMDGPMFLVGLFINCIFYGLVVERAFYLVRQWRNKPAN</sequence>
<accession>A0ABS9BHZ2</accession>
<protein>
    <submittedName>
        <fullName evidence="2">Uncharacterized protein</fullName>
    </submittedName>
</protein>
<evidence type="ECO:0000256" key="1">
    <source>
        <dbReference type="SAM" id="Phobius"/>
    </source>
</evidence>
<evidence type="ECO:0000313" key="3">
    <source>
        <dbReference type="Proteomes" id="UP001200145"/>
    </source>
</evidence>
<dbReference type="RefSeq" id="WP_234865512.1">
    <property type="nucleotide sequence ID" value="NZ_JAKEVY010000002.1"/>
</dbReference>
<proteinExistence type="predicted"/>
<evidence type="ECO:0000313" key="2">
    <source>
        <dbReference type="EMBL" id="MCF1714653.1"/>
    </source>
</evidence>
<feature type="transmembrane region" description="Helical" evidence="1">
    <location>
        <begin position="68"/>
        <end position="90"/>
    </location>
</feature>
<gene>
    <name evidence="2" type="ORF">L0U88_08455</name>
</gene>
<comment type="caution">
    <text evidence="2">The sequence shown here is derived from an EMBL/GenBank/DDBJ whole genome shotgun (WGS) entry which is preliminary data.</text>
</comment>
<reference evidence="2 3" key="1">
    <citation type="submission" date="2022-01" db="EMBL/GenBank/DDBJ databases">
        <title>Flavihumibacter sp. nov., isolated from sediment of a river.</title>
        <authorList>
            <person name="Liu H."/>
        </authorList>
    </citation>
    <scope>NUCLEOTIDE SEQUENCE [LARGE SCALE GENOMIC DNA]</scope>
    <source>
        <strain evidence="2 3">RY-1</strain>
    </source>
</reference>
<keyword evidence="1" id="KW-1133">Transmembrane helix</keyword>